<reference evidence="2" key="1">
    <citation type="journal article" date="2021" name="IMA Fungus">
        <title>Genomic characterization of three marine fungi, including Emericellopsis atlantica sp. nov. with signatures of a generalist lifestyle and marine biomass degradation.</title>
        <authorList>
            <person name="Hagestad O.C."/>
            <person name="Hou L."/>
            <person name="Andersen J.H."/>
            <person name="Hansen E.H."/>
            <person name="Altermark B."/>
            <person name="Li C."/>
            <person name="Kuhnert E."/>
            <person name="Cox R.J."/>
            <person name="Crous P.W."/>
            <person name="Spatafora J.W."/>
            <person name="Lail K."/>
            <person name="Amirebrahimi M."/>
            <person name="Lipzen A."/>
            <person name="Pangilinan J."/>
            <person name="Andreopoulos W."/>
            <person name="Hayes R.D."/>
            <person name="Ng V."/>
            <person name="Grigoriev I.V."/>
            <person name="Jackson S.A."/>
            <person name="Sutton T.D.S."/>
            <person name="Dobson A.D.W."/>
            <person name="Rama T."/>
        </authorList>
    </citation>
    <scope>NUCLEOTIDE SEQUENCE</scope>
    <source>
        <strain evidence="2">TRa018bII</strain>
    </source>
</reference>
<evidence type="ECO:0000313" key="2">
    <source>
        <dbReference type="EMBL" id="KAG9233538.1"/>
    </source>
</evidence>
<sequence>MAGKNGASTFYFLSSIADGHWSPSMSLSRIPLNQVFRAKSNSTSSNGSAQENDLFIPRDVTKSPTAPTLDTKSIIPEDITNSPKSGSPKSIFDTFGAKDVSSNTSVSNSPPQPIAIMAQPNGNGTTGGPPRAGGNRNPRMLEYERQAEERAREQDRMDEERSRMREEQDRMSREQERIAQEQYEMDQYYEAEALKHAEELRVHQEEIRRHQARVREHQMRLQDHEASSEAFARVIAMPAKPGRDRQISSLPPANTKAANGAKGGPPAQSPGA</sequence>
<protein>
    <submittedName>
        <fullName evidence="2">Uncharacterized protein</fullName>
    </submittedName>
</protein>
<proteinExistence type="predicted"/>
<accession>A0A9P7YID6</accession>
<dbReference type="OrthoDB" id="3564679at2759"/>
<evidence type="ECO:0000313" key="3">
    <source>
        <dbReference type="Proteomes" id="UP000824998"/>
    </source>
</evidence>
<keyword evidence="3" id="KW-1185">Reference proteome</keyword>
<feature type="compositionally biased region" description="Polar residues" evidence="1">
    <location>
        <begin position="62"/>
        <end position="71"/>
    </location>
</feature>
<feature type="compositionally biased region" description="Basic and acidic residues" evidence="1">
    <location>
        <begin position="139"/>
        <end position="176"/>
    </location>
</feature>
<dbReference type="EMBL" id="MU251496">
    <property type="protein sequence ID" value="KAG9233538.1"/>
    <property type="molecule type" value="Genomic_DNA"/>
</dbReference>
<evidence type="ECO:0000256" key="1">
    <source>
        <dbReference type="SAM" id="MobiDB-lite"/>
    </source>
</evidence>
<feature type="region of interest" description="Disordered" evidence="1">
    <location>
        <begin position="39"/>
        <end position="176"/>
    </location>
</feature>
<name>A0A9P7YID6_9HELO</name>
<feature type="compositionally biased region" description="Polar residues" evidence="1">
    <location>
        <begin position="79"/>
        <end position="88"/>
    </location>
</feature>
<feature type="compositionally biased region" description="Low complexity" evidence="1">
    <location>
        <begin position="251"/>
        <end position="266"/>
    </location>
</feature>
<dbReference type="Proteomes" id="UP000824998">
    <property type="component" value="Unassembled WGS sequence"/>
</dbReference>
<feature type="compositionally biased region" description="Polar residues" evidence="1">
    <location>
        <begin position="39"/>
        <end position="51"/>
    </location>
</feature>
<feature type="compositionally biased region" description="Low complexity" evidence="1">
    <location>
        <begin position="100"/>
        <end position="109"/>
    </location>
</feature>
<comment type="caution">
    <text evidence="2">The sequence shown here is derived from an EMBL/GenBank/DDBJ whole genome shotgun (WGS) entry which is preliminary data.</text>
</comment>
<dbReference type="AlphaFoldDB" id="A0A9P7YID6"/>
<feature type="region of interest" description="Disordered" evidence="1">
    <location>
        <begin position="239"/>
        <end position="272"/>
    </location>
</feature>
<organism evidence="2 3">
    <name type="scientific">Amylocarpus encephaloides</name>
    <dbReference type="NCBI Taxonomy" id="45428"/>
    <lineage>
        <taxon>Eukaryota</taxon>
        <taxon>Fungi</taxon>
        <taxon>Dikarya</taxon>
        <taxon>Ascomycota</taxon>
        <taxon>Pezizomycotina</taxon>
        <taxon>Leotiomycetes</taxon>
        <taxon>Helotiales</taxon>
        <taxon>Helotiales incertae sedis</taxon>
        <taxon>Amylocarpus</taxon>
    </lineage>
</organism>
<gene>
    <name evidence="2" type="ORF">BJ875DRAFT_511833</name>
</gene>